<organism evidence="1">
    <name type="scientific">termite gut metagenome</name>
    <dbReference type="NCBI Taxonomy" id="433724"/>
    <lineage>
        <taxon>unclassified sequences</taxon>
        <taxon>metagenomes</taxon>
        <taxon>organismal metagenomes</taxon>
    </lineage>
</organism>
<dbReference type="EMBL" id="SNRY01002205">
    <property type="protein sequence ID" value="KAA6326222.1"/>
    <property type="molecule type" value="Genomic_DNA"/>
</dbReference>
<dbReference type="InterPro" id="IPR038707">
    <property type="entry name" value="TraQ_sf"/>
</dbReference>
<accession>A0A5J4QXB4</accession>
<dbReference type="PROSITE" id="PS51257">
    <property type="entry name" value="PROKAR_LIPOPROTEIN"/>
    <property type="match status" value="1"/>
</dbReference>
<evidence type="ECO:0000313" key="1">
    <source>
        <dbReference type="EMBL" id="KAA6326222.1"/>
    </source>
</evidence>
<name>A0A5J4QXB4_9ZZZZ</name>
<evidence type="ECO:0008006" key="2">
    <source>
        <dbReference type="Google" id="ProtNLM"/>
    </source>
</evidence>
<dbReference type="Pfam" id="PF12988">
    <property type="entry name" value="TraQ_transposon"/>
    <property type="match status" value="1"/>
</dbReference>
<comment type="caution">
    <text evidence="1">The sequence shown here is derived from an EMBL/GenBank/DDBJ whole genome shotgun (WGS) entry which is preliminary data.</text>
</comment>
<dbReference type="InterPro" id="IPR024355">
    <property type="entry name" value="TraQ_bacteroidetes"/>
</dbReference>
<proteinExistence type="predicted"/>
<protein>
    <recommendedName>
        <fullName evidence="2">Conjugal transfer protein TraQ</fullName>
    </recommendedName>
</protein>
<dbReference type="Gene3D" id="2.60.40.2410">
    <property type="entry name" value="Uncharacterised protein PF12988, DUF3872"/>
    <property type="match status" value="1"/>
</dbReference>
<reference evidence="1" key="1">
    <citation type="submission" date="2019-03" db="EMBL/GenBank/DDBJ databases">
        <title>Single cell metagenomics reveals metabolic interactions within the superorganism composed of flagellate Streblomastix strix and complex community of Bacteroidetes bacteria on its surface.</title>
        <authorList>
            <person name="Treitli S.C."/>
            <person name="Kolisko M."/>
            <person name="Husnik F."/>
            <person name="Keeling P."/>
            <person name="Hampl V."/>
        </authorList>
    </citation>
    <scope>NUCLEOTIDE SEQUENCE</scope>
    <source>
        <strain evidence="1">STM</strain>
    </source>
</reference>
<dbReference type="AlphaFoldDB" id="A0A5J4QXB4"/>
<gene>
    <name evidence="1" type="ORF">EZS27_024642</name>
</gene>
<sequence length="144" mass="16770">MKKTLSYFLYTMLIACIVCACNDRLDINQVYTFDLQCMPVPKKIVQGETVEVRCQLVKEGDYSGTKFFIRYFQSDGKGELRLDDGRILTPNDLFPLTKDVFRLYYTSLCTDQQTIDIYIEDSFGQVVQKSISFANENAEKWFVY</sequence>